<dbReference type="EMBL" id="JAPVEA010000007">
    <property type="protein sequence ID" value="KAJ5444710.1"/>
    <property type="molecule type" value="Genomic_DNA"/>
</dbReference>
<keyword evidence="2" id="KW-1185">Reference proteome</keyword>
<dbReference type="AlphaFoldDB" id="A0AAD6C543"/>
<evidence type="ECO:0000313" key="1">
    <source>
        <dbReference type="EMBL" id="KAJ5444710.1"/>
    </source>
</evidence>
<gene>
    <name evidence="1" type="ORF">N7458_008582</name>
</gene>
<sequence>MEITTQDAGGVADEDYEVLEAGFSEGPGDSKLAMMFQRDLFAEEPWSGNPQSDNYFSDGYCITLGSGQTVYGGSEQVSFSGSQGQFDFSGHAASILSVGQQLIVDFPNWTWGSFKNSSERS</sequence>
<reference evidence="1" key="2">
    <citation type="journal article" date="2023" name="IMA Fungus">
        <title>Comparative genomic study of the Penicillium genus elucidates a diverse pangenome and 15 lateral gene transfer events.</title>
        <authorList>
            <person name="Petersen C."/>
            <person name="Sorensen T."/>
            <person name="Nielsen M.R."/>
            <person name="Sondergaard T.E."/>
            <person name="Sorensen J.L."/>
            <person name="Fitzpatrick D.A."/>
            <person name="Frisvad J.C."/>
            <person name="Nielsen K.L."/>
        </authorList>
    </citation>
    <scope>NUCLEOTIDE SEQUENCE</scope>
    <source>
        <strain evidence="1">IBT 16125</strain>
    </source>
</reference>
<organism evidence="1 2">
    <name type="scientific">Penicillium daleae</name>
    <dbReference type="NCBI Taxonomy" id="63821"/>
    <lineage>
        <taxon>Eukaryota</taxon>
        <taxon>Fungi</taxon>
        <taxon>Dikarya</taxon>
        <taxon>Ascomycota</taxon>
        <taxon>Pezizomycotina</taxon>
        <taxon>Eurotiomycetes</taxon>
        <taxon>Eurotiomycetidae</taxon>
        <taxon>Eurotiales</taxon>
        <taxon>Aspergillaceae</taxon>
        <taxon>Penicillium</taxon>
    </lineage>
</organism>
<accession>A0AAD6C543</accession>
<protein>
    <submittedName>
        <fullName evidence="1">Uncharacterized protein</fullName>
    </submittedName>
</protein>
<evidence type="ECO:0000313" key="2">
    <source>
        <dbReference type="Proteomes" id="UP001213681"/>
    </source>
</evidence>
<name>A0AAD6C543_9EURO</name>
<dbReference type="Proteomes" id="UP001213681">
    <property type="component" value="Unassembled WGS sequence"/>
</dbReference>
<reference evidence="1" key="1">
    <citation type="submission" date="2022-12" db="EMBL/GenBank/DDBJ databases">
        <authorList>
            <person name="Petersen C."/>
        </authorList>
    </citation>
    <scope>NUCLEOTIDE SEQUENCE</scope>
    <source>
        <strain evidence="1">IBT 16125</strain>
    </source>
</reference>
<dbReference type="GeneID" id="81602207"/>
<proteinExistence type="predicted"/>
<comment type="caution">
    <text evidence="1">The sequence shown here is derived from an EMBL/GenBank/DDBJ whole genome shotgun (WGS) entry which is preliminary data.</text>
</comment>
<dbReference type="RefSeq" id="XP_056764790.1">
    <property type="nucleotide sequence ID" value="XM_056911964.1"/>
</dbReference>